<evidence type="ECO:0000313" key="2">
    <source>
        <dbReference type="EMBL" id="JAH29799.1"/>
    </source>
</evidence>
<organism evidence="2">
    <name type="scientific">Anguilla anguilla</name>
    <name type="common">European freshwater eel</name>
    <name type="synonym">Muraena anguilla</name>
    <dbReference type="NCBI Taxonomy" id="7936"/>
    <lineage>
        <taxon>Eukaryota</taxon>
        <taxon>Metazoa</taxon>
        <taxon>Chordata</taxon>
        <taxon>Craniata</taxon>
        <taxon>Vertebrata</taxon>
        <taxon>Euteleostomi</taxon>
        <taxon>Actinopterygii</taxon>
        <taxon>Neopterygii</taxon>
        <taxon>Teleostei</taxon>
        <taxon>Anguilliformes</taxon>
        <taxon>Anguillidae</taxon>
        <taxon>Anguilla</taxon>
    </lineage>
</organism>
<keyword evidence="1" id="KW-0812">Transmembrane</keyword>
<protein>
    <submittedName>
        <fullName evidence="2">Uncharacterized protein</fullName>
    </submittedName>
</protein>
<dbReference type="AlphaFoldDB" id="A0A0E9RL44"/>
<accession>A0A0E9RL44</accession>
<keyword evidence="1" id="KW-0472">Membrane</keyword>
<dbReference type="EMBL" id="GBXM01078778">
    <property type="protein sequence ID" value="JAH29799.1"/>
    <property type="molecule type" value="Transcribed_RNA"/>
</dbReference>
<feature type="transmembrane region" description="Helical" evidence="1">
    <location>
        <begin position="20"/>
        <end position="40"/>
    </location>
</feature>
<reference evidence="2" key="1">
    <citation type="submission" date="2014-11" db="EMBL/GenBank/DDBJ databases">
        <authorList>
            <person name="Amaro Gonzalez C."/>
        </authorList>
    </citation>
    <scope>NUCLEOTIDE SEQUENCE</scope>
</reference>
<reference evidence="2" key="2">
    <citation type="journal article" date="2015" name="Fish Shellfish Immunol.">
        <title>Early steps in the European eel (Anguilla anguilla)-Vibrio vulnificus interaction in the gills: Role of the RtxA13 toxin.</title>
        <authorList>
            <person name="Callol A."/>
            <person name="Pajuelo D."/>
            <person name="Ebbesson L."/>
            <person name="Teles M."/>
            <person name="MacKenzie S."/>
            <person name="Amaro C."/>
        </authorList>
    </citation>
    <scope>NUCLEOTIDE SEQUENCE</scope>
</reference>
<name>A0A0E9RL44_ANGAN</name>
<sequence>MSPPCSSGQRAPREPTVKEIGPHHATITIIIMYPVLYSLYIPFRKISKSFTVNEETQNPNHLKIHNSHLCYTWQFSVRMLTMHQLRWQ</sequence>
<evidence type="ECO:0000256" key="1">
    <source>
        <dbReference type="SAM" id="Phobius"/>
    </source>
</evidence>
<proteinExistence type="predicted"/>
<keyword evidence="1" id="KW-1133">Transmembrane helix</keyword>